<proteinExistence type="predicted"/>
<evidence type="ECO:0008006" key="4">
    <source>
        <dbReference type="Google" id="ProtNLM"/>
    </source>
</evidence>
<accession>A0A127M551</accession>
<dbReference type="KEGG" id="zal:AZF00_08590"/>
<feature type="signal peptide" evidence="1">
    <location>
        <begin position="1"/>
        <end position="20"/>
    </location>
</feature>
<evidence type="ECO:0000313" key="3">
    <source>
        <dbReference type="Proteomes" id="UP000074119"/>
    </source>
</evidence>
<keyword evidence="1" id="KW-0732">Signal</keyword>
<reference evidence="2 3" key="1">
    <citation type="submission" date="2015-12" db="EMBL/GenBank/DDBJ databases">
        <authorList>
            <person name="Shamseldin A."/>
            <person name="Moawad H."/>
            <person name="Abd El-Rahim W.M."/>
            <person name="Sadowsky M.J."/>
        </authorList>
    </citation>
    <scope>NUCLEOTIDE SEQUENCE [LARGE SCALE GENOMIC DNA]</scope>
    <source>
        <strain evidence="2 3">SM2</strain>
    </source>
</reference>
<dbReference type="Proteomes" id="UP000074119">
    <property type="component" value="Chromosome"/>
</dbReference>
<name>A0A127M551_9GAMM</name>
<sequence>MMRVNIIILAGICVLLQACAGSRASYEALIETKNDTAAIYLSVGETKEVLAISNGFPGWWGIYPGIASLSPDIASVSCNAERSIIPFRSPGVVLGGEVCYLTANKLGETWLIHGNKYNLDISSPELPDDKVKLIVTKAE</sequence>
<dbReference type="EMBL" id="CP014544">
    <property type="protein sequence ID" value="AMO68359.1"/>
    <property type="molecule type" value="Genomic_DNA"/>
</dbReference>
<feature type="chain" id="PRO_5007275024" description="Lipoprotein" evidence="1">
    <location>
        <begin position="21"/>
        <end position="139"/>
    </location>
</feature>
<dbReference type="AlphaFoldDB" id="A0A127M551"/>
<dbReference type="PROSITE" id="PS51257">
    <property type="entry name" value="PROKAR_LIPOPROTEIN"/>
    <property type="match status" value="1"/>
</dbReference>
<protein>
    <recommendedName>
        <fullName evidence="4">Lipoprotein</fullName>
    </recommendedName>
</protein>
<organism evidence="2 3">
    <name type="scientific">Zhongshania aliphaticivorans</name>
    <dbReference type="NCBI Taxonomy" id="1470434"/>
    <lineage>
        <taxon>Bacteria</taxon>
        <taxon>Pseudomonadati</taxon>
        <taxon>Pseudomonadota</taxon>
        <taxon>Gammaproteobacteria</taxon>
        <taxon>Cellvibrionales</taxon>
        <taxon>Spongiibacteraceae</taxon>
        <taxon>Zhongshania</taxon>
    </lineage>
</organism>
<evidence type="ECO:0000256" key="1">
    <source>
        <dbReference type="SAM" id="SignalP"/>
    </source>
</evidence>
<evidence type="ECO:0000313" key="2">
    <source>
        <dbReference type="EMBL" id="AMO68359.1"/>
    </source>
</evidence>
<dbReference type="STRING" id="1470434.AZF00_08590"/>
<gene>
    <name evidence="2" type="ORF">AZF00_08590</name>
</gene>